<protein>
    <submittedName>
        <fullName evidence="1">Uncharacterized protein</fullName>
    </submittedName>
</protein>
<name>A0A367XGL5_9PROT</name>
<sequence>MCFSLLHCAMAAPKMRNGDQTCTCTGACLGRKSGLLCFCAALLACMLATLLRPRPIRRWLEGGINIGSRDDKTWTRTFFPVLREGTNNRMNLKLL</sequence>
<dbReference type="AlphaFoldDB" id="A0A367XGL5"/>
<dbReference type="Proteomes" id="UP000252517">
    <property type="component" value="Unassembled WGS sequence"/>
</dbReference>
<comment type="caution">
    <text evidence="1">The sequence shown here is derived from an EMBL/GenBank/DDBJ whole genome shotgun (WGS) entry which is preliminary data.</text>
</comment>
<dbReference type="EMBL" id="JPWH01000004">
    <property type="protein sequence ID" value="RCK52270.1"/>
    <property type="molecule type" value="Genomic_DNA"/>
</dbReference>
<gene>
    <name evidence="1" type="ORF">TH25_07025</name>
</gene>
<evidence type="ECO:0000313" key="1">
    <source>
        <dbReference type="EMBL" id="RCK52270.1"/>
    </source>
</evidence>
<evidence type="ECO:0000313" key="2">
    <source>
        <dbReference type="Proteomes" id="UP000252517"/>
    </source>
</evidence>
<organism evidence="1 2">
    <name type="scientific">Thalassospira profundimaris</name>
    <dbReference type="NCBI Taxonomy" id="502049"/>
    <lineage>
        <taxon>Bacteria</taxon>
        <taxon>Pseudomonadati</taxon>
        <taxon>Pseudomonadota</taxon>
        <taxon>Alphaproteobacteria</taxon>
        <taxon>Rhodospirillales</taxon>
        <taxon>Thalassospiraceae</taxon>
        <taxon>Thalassospira</taxon>
    </lineage>
</organism>
<proteinExistence type="predicted"/>
<reference evidence="1 2" key="1">
    <citation type="submission" date="2014-07" db="EMBL/GenBank/DDBJ databases">
        <title>Draft genome sequence of Thalassospira profundimaris S25-3-2.</title>
        <authorList>
            <person name="Lai Q."/>
            <person name="Shao Z."/>
        </authorList>
    </citation>
    <scope>NUCLEOTIDE SEQUENCE [LARGE SCALE GENOMIC DNA]</scope>
    <source>
        <strain evidence="1 2">S25-3-2</strain>
    </source>
</reference>
<accession>A0A367XGL5</accession>